<dbReference type="InterPro" id="IPR035965">
    <property type="entry name" value="PAS-like_dom_sf"/>
</dbReference>
<dbReference type="InterPro" id="IPR036890">
    <property type="entry name" value="HATPase_C_sf"/>
</dbReference>
<accession>A0A2S0VRK7</accession>
<keyword evidence="9 13" id="KW-0067">ATP-binding</keyword>
<evidence type="ECO:0000256" key="15">
    <source>
        <dbReference type="PROSITE-ProRule" id="PRU00110"/>
    </source>
</evidence>
<dbReference type="InterPro" id="IPR027460">
    <property type="entry name" value="ArcB_TM_sf"/>
</dbReference>
<dbReference type="SUPFAM" id="SSF47226">
    <property type="entry name" value="Histidine-containing phosphotransfer domain, HPT domain"/>
    <property type="match status" value="1"/>
</dbReference>
<evidence type="ECO:0000256" key="7">
    <source>
        <dbReference type="ARBA" id="ARBA00022692"/>
    </source>
</evidence>
<evidence type="ECO:0000256" key="12">
    <source>
        <dbReference type="ARBA" id="ARBA00023136"/>
    </source>
</evidence>
<dbReference type="PANTHER" id="PTHR43047:SF72">
    <property type="entry name" value="OSMOSENSING HISTIDINE PROTEIN KINASE SLN1"/>
    <property type="match status" value="1"/>
</dbReference>
<evidence type="ECO:0000256" key="4">
    <source>
        <dbReference type="ARBA" id="ARBA00022519"/>
    </source>
</evidence>
<evidence type="ECO:0000256" key="6">
    <source>
        <dbReference type="ARBA" id="ARBA00022679"/>
    </source>
</evidence>
<dbReference type="InterPro" id="IPR040642">
    <property type="entry name" value="HKR_ArcB_TM"/>
</dbReference>
<dbReference type="PANTHER" id="PTHR43047">
    <property type="entry name" value="TWO-COMPONENT HISTIDINE PROTEIN KINASE"/>
    <property type="match status" value="1"/>
</dbReference>
<dbReference type="PROSITE" id="PS50109">
    <property type="entry name" value="HIS_KIN"/>
    <property type="match status" value="1"/>
</dbReference>
<keyword evidence="10 18" id="KW-1133">Transmembrane helix</keyword>
<dbReference type="SUPFAM" id="SSF52172">
    <property type="entry name" value="CheY-like"/>
    <property type="match status" value="1"/>
</dbReference>
<dbReference type="InterPro" id="IPR008207">
    <property type="entry name" value="Sig_transdc_His_kin_Hpt_dom"/>
</dbReference>
<comment type="catalytic activity">
    <reaction evidence="1 13">
        <text>ATP + protein L-histidine = ADP + protein N-phospho-L-histidine.</text>
        <dbReference type="EC" id="2.7.13.3"/>
    </reaction>
</comment>
<dbReference type="Gene3D" id="1.10.287.130">
    <property type="match status" value="1"/>
</dbReference>
<dbReference type="OrthoDB" id="9810730at2"/>
<dbReference type="CDD" id="cd00082">
    <property type="entry name" value="HisKA"/>
    <property type="match status" value="1"/>
</dbReference>
<evidence type="ECO:0000256" key="13">
    <source>
        <dbReference type="PIRNR" id="PIRNR003182"/>
    </source>
</evidence>
<dbReference type="Gene3D" id="3.30.565.10">
    <property type="entry name" value="Histidine kinase-like ATPase, C-terminal domain"/>
    <property type="match status" value="1"/>
</dbReference>
<dbReference type="RefSeq" id="WP_108602786.1">
    <property type="nucleotide sequence ID" value="NZ_CP026604.1"/>
</dbReference>
<dbReference type="InterPro" id="IPR005467">
    <property type="entry name" value="His_kinase_dom"/>
</dbReference>
<evidence type="ECO:0000313" key="24">
    <source>
        <dbReference type="EMBL" id="AWB66730.1"/>
    </source>
</evidence>
<dbReference type="Gene3D" id="3.30.450.20">
    <property type="entry name" value="PAS domain"/>
    <property type="match status" value="1"/>
</dbReference>
<feature type="domain" description="Response regulatory" evidence="20">
    <location>
        <begin position="529"/>
        <end position="643"/>
    </location>
</feature>
<feature type="transmembrane region" description="Helical" evidence="18">
    <location>
        <begin position="28"/>
        <end position="49"/>
    </location>
</feature>
<dbReference type="InterPro" id="IPR003594">
    <property type="entry name" value="HATPase_dom"/>
</dbReference>
<dbReference type="NCBIfam" id="NF008302">
    <property type="entry name" value="PRK11091.1"/>
    <property type="match status" value="1"/>
</dbReference>
<keyword evidence="11 13" id="KW-0902">Two-component regulatory system</keyword>
<dbReference type="SMART" id="SM00388">
    <property type="entry name" value="HisKA"/>
    <property type="match status" value="1"/>
</dbReference>
<feature type="transmembrane region" description="Helical" evidence="18">
    <location>
        <begin position="61"/>
        <end position="80"/>
    </location>
</feature>
<feature type="coiled-coil region" evidence="17">
    <location>
        <begin position="80"/>
        <end position="152"/>
    </location>
</feature>
<evidence type="ECO:0000256" key="10">
    <source>
        <dbReference type="ARBA" id="ARBA00022989"/>
    </source>
</evidence>
<evidence type="ECO:0000313" key="25">
    <source>
        <dbReference type="Proteomes" id="UP000244441"/>
    </source>
</evidence>
<evidence type="ECO:0000259" key="19">
    <source>
        <dbReference type="PROSITE" id="PS50109"/>
    </source>
</evidence>
<dbReference type="CDD" id="cd00130">
    <property type="entry name" value="PAS"/>
    <property type="match status" value="1"/>
</dbReference>
<dbReference type="Gene3D" id="1.10.287.970">
    <property type="entry name" value="His Kinase A (phosphoacceptor) domain"/>
    <property type="match status" value="1"/>
</dbReference>
<dbReference type="Pfam" id="PF00072">
    <property type="entry name" value="Response_reg"/>
    <property type="match status" value="1"/>
</dbReference>
<dbReference type="InterPro" id="IPR036097">
    <property type="entry name" value="HisK_dim/P_sf"/>
</dbReference>
<dbReference type="NCBIfam" id="TIGR00229">
    <property type="entry name" value="sensory_box"/>
    <property type="match status" value="1"/>
</dbReference>
<evidence type="ECO:0000259" key="23">
    <source>
        <dbReference type="PROSITE" id="PS50894"/>
    </source>
</evidence>
<keyword evidence="12 13" id="KW-0472">Membrane</keyword>
<dbReference type="PRINTS" id="PR00344">
    <property type="entry name" value="BCTRLSENSOR"/>
</dbReference>
<dbReference type="SUPFAM" id="SSF47384">
    <property type="entry name" value="Homodimeric domain of signal transducing histidine kinase"/>
    <property type="match status" value="1"/>
</dbReference>
<keyword evidence="13" id="KW-0805">Transcription regulation</keyword>
<gene>
    <name evidence="24" type="ORF">C2869_09945</name>
</gene>
<protein>
    <recommendedName>
        <fullName evidence="13">Aerobic respiration control sensor protein</fullName>
        <ecNumber evidence="13">2.7.13.3</ecNumber>
    </recommendedName>
</protein>
<comment type="PTM">
    <text evidence="14">Activation requires a sequential transfer of a phosphate group from a His in the primary transmitter domain, to an Asp in the receiver domain and to a His in the secondary transmitter domain.</text>
</comment>
<keyword evidence="3 13" id="KW-1003">Cell membrane</keyword>
<dbReference type="PROSITE" id="PS50894">
    <property type="entry name" value="HPT"/>
    <property type="match status" value="1"/>
</dbReference>
<dbReference type="GO" id="GO:0005886">
    <property type="term" value="C:plasma membrane"/>
    <property type="evidence" value="ECO:0007669"/>
    <property type="project" value="UniProtKB-SubCell"/>
</dbReference>
<dbReference type="InterPro" id="IPR001789">
    <property type="entry name" value="Sig_transdc_resp-reg_receiver"/>
</dbReference>
<dbReference type="KEGG" id="cate:C2869_09945"/>
<evidence type="ECO:0000256" key="8">
    <source>
        <dbReference type="ARBA" id="ARBA00022777"/>
    </source>
</evidence>
<evidence type="ECO:0000256" key="2">
    <source>
        <dbReference type="ARBA" id="ARBA00004429"/>
    </source>
</evidence>
<name>A0A2S0VRK7_9ALTE</name>
<dbReference type="Gene3D" id="3.40.50.2300">
    <property type="match status" value="1"/>
</dbReference>
<dbReference type="Pfam" id="PF01627">
    <property type="entry name" value="Hpt"/>
    <property type="match status" value="1"/>
</dbReference>
<feature type="domain" description="HPt" evidence="23">
    <location>
        <begin position="681"/>
        <end position="774"/>
    </location>
</feature>
<keyword evidence="17" id="KW-0175">Coiled coil</keyword>
<evidence type="ECO:0000256" key="9">
    <source>
        <dbReference type="ARBA" id="ARBA00022840"/>
    </source>
</evidence>
<dbReference type="FunFam" id="3.30.565.10:FF:000010">
    <property type="entry name" value="Sensor histidine kinase RcsC"/>
    <property type="match status" value="1"/>
</dbReference>
<dbReference type="InterPro" id="IPR000700">
    <property type="entry name" value="PAS-assoc_C"/>
</dbReference>
<keyword evidence="25" id="KW-1185">Reference proteome</keyword>
<dbReference type="InterPro" id="IPR013656">
    <property type="entry name" value="PAS_4"/>
</dbReference>
<dbReference type="Proteomes" id="UP000244441">
    <property type="component" value="Chromosome"/>
</dbReference>
<proteinExistence type="predicted"/>
<dbReference type="SUPFAM" id="SSF55785">
    <property type="entry name" value="PYP-like sensor domain (PAS domain)"/>
    <property type="match status" value="1"/>
</dbReference>
<dbReference type="InterPro" id="IPR003661">
    <property type="entry name" value="HisK_dim/P_dom"/>
</dbReference>
<dbReference type="Pfam" id="PF02518">
    <property type="entry name" value="HATPase_c"/>
    <property type="match status" value="1"/>
</dbReference>
<evidence type="ECO:0000259" key="22">
    <source>
        <dbReference type="PROSITE" id="PS50113"/>
    </source>
</evidence>
<keyword evidence="13" id="KW-0547">Nucleotide-binding</keyword>
<dbReference type="CDD" id="cd17546">
    <property type="entry name" value="REC_hyHK_CKI1_RcsC-like"/>
    <property type="match status" value="1"/>
</dbReference>
<feature type="domain" description="Histidine kinase" evidence="19">
    <location>
        <begin position="292"/>
        <end position="512"/>
    </location>
</feature>
<evidence type="ECO:0000256" key="14">
    <source>
        <dbReference type="PIRSR" id="PIRSR003182-50"/>
    </source>
</evidence>
<dbReference type="EMBL" id="CP026604">
    <property type="protein sequence ID" value="AWB66730.1"/>
    <property type="molecule type" value="Genomic_DNA"/>
</dbReference>
<evidence type="ECO:0000256" key="5">
    <source>
        <dbReference type="ARBA" id="ARBA00022553"/>
    </source>
</evidence>
<keyword evidence="7 18" id="KW-0812">Transmembrane</keyword>
<feature type="modified residue" description="Phosphohistidine" evidence="14 15">
    <location>
        <position position="720"/>
    </location>
</feature>
<feature type="modified residue" description="Phosphohistidine; by autocatalysis" evidence="14">
    <location>
        <position position="295"/>
    </location>
</feature>
<dbReference type="InterPro" id="IPR036641">
    <property type="entry name" value="HPT_dom_sf"/>
</dbReference>
<evidence type="ECO:0000259" key="20">
    <source>
        <dbReference type="PROSITE" id="PS50110"/>
    </source>
</evidence>
<dbReference type="SUPFAM" id="SSF55874">
    <property type="entry name" value="ATPase domain of HSP90 chaperone/DNA topoisomerase II/histidine kinase"/>
    <property type="match status" value="1"/>
</dbReference>
<evidence type="ECO:0000256" key="3">
    <source>
        <dbReference type="ARBA" id="ARBA00022475"/>
    </source>
</evidence>
<feature type="domain" description="PAC" evidence="22">
    <location>
        <begin position="229"/>
        <end position="281"/>
    </location>
</feature>
<dbReference type="Gene3D" id="1.20.120.160">
    <property type="entry name" value="HPT domain"/>
    <property type="match status" value="1"/>
</dbReference>
<evidence type="ECO:0000256" key="18">
    <source>
        <dbReference type="SAM" id="Phobius"/>
    </source>
</evidence>
<keyword evidence="6 13" id="KW-0808">Transferase</keyword>
<dbReference type="Pfam" id="PF00512">
    <property type="entry name" value="HisKA"/>
    <property type="match status" value="1"/>
</dbReference>
<dbReference type="Pfam" id="PF08448">
    <property type="entry name" value="PAS_4"/>
    <property type="match status" value="1"/>
</dbReference>
<reference evidence="24 25" key="1">
    <citation type="submission" date="2018-01" db="EMBL/GenBank/DDBJ databases">
        <title>Genome sequence of a Cantenovulum-like bacteria.</title>
        <authorList>
            <person name="Tan W.R."/>
            <person name="Lau N.-S."/>
            <person name="Go F."/>
            <person name="Amirul A.-A.A."/>
        </authorList>
    </citation>
    <scope>NUCLEOTIDE SEQUENCE [LARGE SCALE GENOMIC DNA]</scope>
    <source>
        <strain evidence="24 25">CCB-QB4</strain>
    </source>
</reference>
<keyword evidence="5 14" id="KW-0597">Phosphoprotein</keyword>
<evidence type="ECO:0000256" key="11">
    <source>
        <dbReference type="ARBA" id="ARBA00023012"/>
    </source>
</evidence>
<dbReference type="SMART" id="SM00387">
    <property type="entry name" value="HATPase_c"/>
    <property type="match status" value="1"/>
</dbReference>
<evidence type="ECO:0000256" key="17">
    <source>
        <dbReference type="SAM" id="Coils"/>
    </source>
</evidence>
<dbReference type="InterPro" id="IPR004358">
    <property type="entry name" value="Sig_transdc_His_kin-like_C"/>
</dbReference>
<dbReference type="EC" id="2.7.13.3" evidence="13"/>
<dbReference type="InterPro" id="IPR000014">
    <property type="entry name" value="PAS"/>
</dbReference>
<dbReference type="PROSITE" id="PS50112">
    <property type="entry name" value="PAS"/>
    <property type="match status" value="1"/>
</dbReference>
<dbReference type="AlphaFoldDB" id="A0A2S0VRK7"/>
<feature type="domain" description="PAS" evidence="21">
    <location>
        <begin position="156"/>
        <end position="200"/>
    </location>
</feature>
<dbReference type="InterPro" id="IPR011006">
    <property type="entry name" value="CheY-like_superfamily"/>
</dbReference>
<dbReference type="SMART" id="SM00073">
    <property type="entry name" value="HPT"/>
    <property type="match status" value="1"/>
</dbReference>
<keyword evidence="13" id="KW-0804">Transcription</keyword>
<keyword evidence="8 13" id="KW-0418">Kinase</keyword>
<dbReference type="PROSITE" id="PS50113">
    <property type="entry name" value="PAC"/>
    <property type="match status" value="1"/>
</dbReference>
<dbReference type="GO" id="GO:0009927">
    <property type="term" value="F:histidine phosphotransfer kinase activity"/>
    <property type="evidence" value="ECO:0007669"/>
    <property type="project" value="TreeGrafter"/>
</dbReference>
<organism evidence="24 25">
    <name type="scientific">Saccharobesus litoralis</name>
    <dbReference type="NCBI Taxonomy" id="2172099"/>
    <lineage>
        <taxon>Bacteria</taxon>
        <taxon>Pseudomonadati</taxon>
        <taxon>Pseudomonadota</taxon>
        <taxon>Gammaproteobacteria</taxon>
        <taxon>Alteromonadales</taxon>
        <taxon>Alteromonadaceae</taxon>
        <taxon>Saccharobesus</taxon>
    </lineage>
</organism>
<evidence type="ECO:0000259" key="21">
    <source>
        <dbReference type="PROSITE" id="PS50112"/>
    </source>
</evidence>
<feature type="modified residue" description="4-aspartylphosphate" evidence="14 16">
    <location>
        <position position="578"/>
    </location>
</feature>
<keyword evidence="4 13" id="KW-0997">Cell inner membrane</keyword>
<dbReference type="Pfam" id="PF18415">
    <property type="entry name" value="HKR_ArcB_TM"/>
    <property type="match status" value="1"/>
</dbReference>
<sequence>MSKKRKSSRWPENIAKIIKQFGPVKTSLIFIAVAILVTLGETSFINYWIDEGVAYRDYISGMVLTLVIAPWLLFFVFELISRLQDSREELTQAIFELEDLRTQDRLSTEYLRKNIEKLNFEIEERKRAELQREEAIALLQQEIEERKRTERHLYEQSVLLRSSFDCSPDIIYYRDENGRFAGCNKSLEALTGMTEREMIGLTPWDVYPKDVAEQVIDSDEECFASNTSLSYDIWLTFPDGMKRLYEFKKVPFFNEDGKRIGLLGFGRDVMERKLAQDALEKASRDKTKFISTISHELRTPLNGIVGISRILQQEKLSFQQAKHVKTIYACAVTLGNIFNDIIDLDKIERDRLEINNTVVDLANLTEELATVAELQAEQKGLQFKFKHNLPLELWSVADPTRLRQVLWNLLANAVKFTLKGCVELRVDCQISNGAAWIDFEIEDSGIGIDENEIANIFAMYYQVDRKEVSASMGTGIGLAISKILVDAMGGQIEVYSEMNKGSVFTVSIKVDLAEKPPEPLSEVDIPPLHIMLVEDVELNVQVATALLEKMGHTIEVAMTGQAAKELYRPDTFDLVLLDIRLPDMTGFDVAAYLRETYDELPPMVALTANVVKSKEAYTDKGLEDVIAKPIQLNQLESVFARLFDRRTPIEPLNKQALQSASSQTDKVLNQEFMSQMIETIGLERIQDNLVLFEKLIADYLVVLDTNLIAGDKDEIGSQAHKIKGAAASMGLKNIQEIANQIQETDTPAWWDNLEPRVNLLKKGCDNDIEVLKAWLKEQE</sequence>
<dbReference type="GO" id="GO:0005524">
    <property type="term" value="F:ATP binding"/>
    <property type="evidence" value="ECO:0007669"/>
    <property type="project" value="UniProtKB-UniRule"/>
</dbReference>
<dbReference type="SMART" id="SM00091">
    <property type="entry name" value="PAS"/>
    <property type="match status" value="1"/>
</dbReference>
<dbReference type="PROSITE" id="PS50110">
    <property type="entry name" value="RESPONSE_REGULATORY"/>
    <property type="match status" value="1"/>
</dbReference>
<dbReference type="PIRSF" id="PIRSF003182">
    <property type="entry name" value="ArcB"/>
    <property type="match status" value="1"/>
</dbReference>
<dbReference type="CDD" id="cd00088">
    <property type="entry name" value="HPT"/>
    <property type="match status" value="1"/>
</dbReference>
<evidence type="ECO:0000256" key="16">
    <source>
        <dbReference type="PROSITE-ProRule" id="PRU00169"/>
    </source>
</evidence>
<dbReference type="SMART" id="SM00448">
    <property type="entry name" value="REC"/>
    <property type="match status" value="1"/>
</dbReference>
<dbReference type="InterPro" id="IPR014409">
    <property type="entry name" value="Sig_transdc_His_kin_hyb_ArcB"/>
</dbReference>
<comment type="subcellular location">
    <subcellularLocation>
        <location evidence="2 13">Cell inner membrane</location>
        <topology evidence="2 13">Multi-pass membrane protein</topology>
    </subcellularLocation>
</comment>
<evidence type="ECO:0000256" key="1">
    <source>
        <dbReference type="ARBA" id="ARBA00000085"/>
    </source>
</evidence>
<dbReference type="GO" id="GO:0000155">
    <property type="term" value="F:phosphorelay sensor kinase activity"/>
    <property type="evidence" value="ECO:0007669"/>
    <property type="project" value="UniProtKB-UniRule"/>
</dbReference>
<dbReference type="CDD" id="cd16922">
    <property type="entry name" value="HATPase_EvgS-ArcB-TorS-like"/>
    <property type="match status" value="1"/>
</dbReference>